<accession>A0A327W0S9</accession>
<feature type="transmembrane region" description="Helical" evidence="1">
    <location>
        <begin position="134"/>
        <end position="153"/>
    </location>
</feature>
<sequence length="159" mass="17736">MIILIITVCFTGLMAGLFYSWSVSVIPGLAKLNDEQFLAAFQAMNRAILNPLFLCVFTGNILLLAIATWQQFHHEGYRYMMLTSALYMIGVFGITAFGNVPLNDTLDKFDLVNASKDAIKDMRMDFEGLWVKLHTIRTIAAVLAFICGLIGLYQAANEN</sequence>
<evidence type="ECO:0000313" key="3">
    <source>
        <dbReference type="Proteomes" id="UP000249819"/>
    </source>
</evidence>
<gene>
    <name evidence="2" type="ORF">CLV59_104215</name>
</gene>
<feature type="transmembrane region" description="Helical" evidence="1">
    <location>
        <begin position="79"/>
        <end position="100"/>
    </location>
</feature>
<dbReference type="AlphaFoldDB" id="A0A327W0S9"/>
<name>A0A327W0S9_9BACT</name>
<keyword evidence="3" id="KW-1185">Reference proteome</keyword>
<evidence type="ECO:0000256" key="1">
    <source>
        <dbReference type="SAM" id="Phobius"/>
    </source>
</evidence>
<dbReference type="EMBL" id="QLMA01000004">
    <property type="protein sequence ID" value="RAJ81990.1"/>
    <property type="molecule type" value="Genomic_DNA"/>
</dbReference>
<keyword evidence="1" id="KW-0472">Membrane</keyword>
<reference evidence="2 3" key="1">
    <citation type="submission" date="2018-06" db="EMBL/GenBank/DDBJ databases">
        <title>Genomic Encyclopedia of Archaeal and Bacterial Type Strains, Phase II (KMG-II): from individual species to whole genera.</title>
        <authorList>
            <person name="Goeker M."/>
        </authorList>
    </citation>
    <scope>NUCLEOTIDE SEQUENCE [LARGE SCALE GENOMIC DNA]</scope>
    <source>
        <strain evidence="2 3">DSM 29821</strain>
    </source>
</reference>
<feature type="transmembrane region" description="Helical" evidence="1">
    <location>
        <begin position="46"/>
        <end position="67"/>
    </location>
</feature>
<dbReference type="Pfam" id="PF08592">
    <property type="entry name" value="Anthrone_oxy"/>
    <property type="match status" value="1"/>
</dbReference>
<evidence type="ECO:0000313" key="2">
    <source>
        <dbReference type="EMBL" id="RAJ81990.1"/>
    </source>
</evidence>
<dbReference type="InterPro" id="IPR013901">
    <property type="entry name" value="Anthrone_oxy"/>
</dbReference>
<organism evidence="2 3">
    <name type="scientific">Chitinophaga dinghuensis</name>
    <dbReference type="NCBI Taxonomy" id="1539050"/>
    <lineage>
        <taxon>Bacteria</taxon>
        <taxon>Pseudomonadati</taxon>
        <taxon>Bacteroidota</taxon>
        <taxon>Chitinophagia</taxon>
        <taxon>Chitinophagales</taxon>
        <taxon>Chitinophagaceae</taxon>
        <taxon>Chitinophaga</taxon>
    </lineage>
</organism>
<keyword evidence="1" id="KW-0812">Transmembrane</keyword>
<comment type="caution">
    <text evidence="2">The sequence shown here is derived from an EMBL/GenBank/DDBJ whole genome shotgun (WGS) entry which is preliminary data.</text>
</comment>
<keyword evidence="1" id="KW-1133">Transmembrane helix</keyword>
<dbReference type="OrthoDB" id="772592at2"/>
<dbReference type="Proteomes" id="UP000249819">
    <property type="component" value="Unassembled WGS sequence"/>
</dbReference>
<protein>
    <submittedName>
        <fullName evidence="2">Putative membrane protein</fullName>
    </submittedName>
</protein>
<proteinExistence type="predicted"/>